<dbReference type="GO" id="GO:0005634">
    <property type="term" value="C:nucleus"/>
    <property type="evidence" value="ECO:0007669"/>
    <property type="project" value="TreeGrafter"/>
</dbReference>
<dbReference type="InterPro" id="IPR003903">
    <property type="entry name" value="UIM_dom"/>
</dbReference>
<dbReference type="GeneID" id="59331779"/>
<dbReference type="InterPro" id="IPR036465">
    <property type="entry name" value="vWFA_dom_sf"/>
</dbReference>
<comment type="similarity">
    <text evidence="1">Belongs to the proteasome subunit S5A family.</text>
</comment>
<keyword evidence="6" id="KW-1185">Reference proteome</keyword>
<dbReference type="InterPro" id="IPR002035">
    <property type="entry name" value="VWF_A"/>
</dbReference>
<feature type="compositionally biased region" description="Gly residues" evidence="3">
    <location>
        <begin position="200"/>
        <end position="215"/>
    </location>
</feature>
<dbReference type="Pfam" id="PF13519">
    <property type="entry name" value="VWA_2"/>
    <property type="match status" value="1"/>
</dbReference>
<evidence type="ECO:0000256" key="3">
    <source>
        <dbReference type="SAM" id="MobiDB-lite"/>
    </source>
</evidence>
<evidence type="ECO:0000313" key="6">
    <source>
        <dbReference type="Proteomes" id="UP000593566"/>
    </source>
</evidence>
<accession>A0A8H6F9S3</accession>
<comment type="caution">
    <text evidence="5">The sequence shown here is derived from an EMBL/GenBank/DDBJ whole genome shotgun (WGS) entry which is preliminary data.</text>
</comment>
<dbReference type="PROSITE" id="PS50234">
    <property type="entry name" value="VWFA"/>
    <property type="match status" value="1"/>
</dbReference>
<name>A0A8H6F9S3_9LECA</name>
<gene>
    <name evidence="5" type="ORF">HO133_003368</name>
</gene>
<proteinExistence type="inferred from homology"/>
<evidence type="ECO:0000256" key="2">
    <source>
        <dbReference type="ARBA" id="ARBA00022942"/>
    </source>
</evidence>
<dbReference type="Gene3D" id="1.10.287.3990">
    <property type="match status" value="1"/>
</dbReference>
<dbReference type="SUPFAM" id="SSF53300">
    <property type="entry name" value="vWA-like"/>
    <property type="match status" value="1"/>
</dbReference>
<dbReference type="GO" id="GO:0005829">
    <property type="term" value="C:cytosol"/>
    <property type="evidence" value="ECO:0007669"/>
    <property type="project" value="TreeGrafter"/>
</dbReference>
<keyword evidence="2" id="KW-0647">Proteasome</keyword>
<feature type="region of interest" description="Disordered" evidence="3">
    <location>
        <begin position="192"/>
        <end position="222"/>
    </location>
</feature>
<dbReference type="GO" id="GO:0043161">
    <property type="term" value="P:proteasome-mediated ubiquitin-dependent protein catabolic process"/>
    <property type="evidence" value="ECO:0007669"/>
    <property type="project" value="TreeGrafter"/>
</dbReference>
<sequence>MVLEATMIVLDNSESSRNGDYVPSRWEAQADAVNLIFSAKTQANPESSVGLMNMAGKGPEMLVTLTTDFGKLLDGMHRTKIRGSTHLATAIQIAGLALKHRQNKSQRQRIIVFTCSPIDEDEKNLVKLARKMKKNNVSIDFIAFGDLDPENTKKLEAFNENIKGGDGSHLEVIPPGPSLLSDHIISTPILAGEGVAPRGGENGGDAGGDAGGGGFDFDVDPSADPELALALRMSMEEEKARQEKEGKAGEAAKEPTLEGIPEEGGSSESQPLVNADGEASGTADAPVSKPEVGEKKDKEHQGMDKIETDRDDTKDRDNMDTD</sequence>
<dbReference type="SMART" id="SM00327">
    <property type="entry name" value="VWA"/>
    <property type="match status" value="1"/>
</dbReference>
<dbReference type="PANTHER" id="PTHR10223">
    <property type="entry name" value="26S PROTEASOME NON-ATPASE REGULATORY SUBUNIT 4"/>
    <property type="match status" value="1"/>
</dbReference>
<dbReference type="RefSeq" id="XP_037149671.1">
    <property type="nucleotide sequence ID" value="XM_037294290.1"/>
</dbReference>
<dbReference type="Proteomes" id="UP000593566">
    <property type="component" value="Unassembled WGS sequence"/>
</dbReference>
<feature type="region of interest" description="Disordered" evidence="3">
    <location>
        <begin position="235"/>
        <end position="322"/>
    </location>
</feature>
<dbReference type="AlphaFoldDB" id="A0A8H6F9S3"/>
<dbReference type="GO" id="GO:0008540">
    <property type="term" value="C:proteasome regulatory particle, base subcomplex"/>
    <property type="evidence" value="ECO:0007669"/>
    <property type="project" value="TreeGrafter"/>
</dbReference>
<dbReference type="PROSITE" id="PS50330">
    <property type="entry name" value="UIM"/>
    <property type="match status" value="1"/>
</dbReference>
<dbReference type="Gene3D" id="3.40.50.410">
    <property type="entry name" value="von Willebrand factor, type A domain"/>
    <property type="match status" value="1"/>
</dbReference>
<dbReference type="FunFam" id="3.40.50.410:FF:000005">
    <property type="entry name" value="26S proteasome non-ATPase regulatory subunit 4"/>
    <property type="match status" value="1"/>
</dbReference>
<dbReference type="EMBL" id="JACCJB010000017">
    <property type="protein sequence ID" value="KAF6220236.1"/>
    <property type="molecule type" value="Genomic_DNA"/>
</dbReference>
<evidence type="ECO:0000259" key="4">
    <source>
        <dbReference type="PROSITE" id="PS50234"/>
    </source>
</evidence>
<dbReference type="GO" id="GO:0036435">
    <property type="term" value="F:K48-linked polyubiquitin modification-dependent protein binding"/>
    <property type="evidence" value="ECO:0007669"/>
    <property type="project" value="UniProtKB-ARBA"/>
</dbReference>
<feature type="compositionally biased region" description="Basic and acidic residues" evidence="3">
    <location>
        <begin position="291"/>
        <end position="322"/>
    </location>
</feature>
<dbReference type="CDD" id="cd01452">
    <property type="entry name" value="VWA_26S_proteasome_subunit"/>
    <property type="match status" value="1"/>
</dbReference>
<evidence type="ECO:0000313" key="5">
    <source>
        <dbReference type="EMBL" id="KAF6220236.1"/>
    </source>
</evidence>
<organism evidence="5 6">
    <name type="scientific">Letharia lupina</name>
    <dbReference type="NCBI Taxonomy" id="560253"/>
    <lineage>
        <taxon>Eukaryota</taxon>
        <taxon>Fungi</taxon>
        <taxon>Dikarya</taxon>
        <taxon>Ascomycota</taxon>
        <taxon>Pezizomycotina</taxon>
        <taxon>Lecanoromycetes</taxon>
        <taxon>OSLEUM clade</taxon>
        <taxon>Lecanoromycetidae</taxon>
        <taxon>Lecanorales</taxon>
        <taxon>Lecanorineae</taxon>
        <taxon>Parmeliaceae</taxon>
        <taxon>Letharia</taxon>
    </lineage>
</organism>
<protein>
    <recommendedName>
        <fullName evidence="4">VWFA domain-containing protein</fullName>
    </recommendedName>
</protein>
<evidence type="ECO:0000256" key="1">
    <source>
        <dbReference type="ARBA" id="ARBA00005574"/>
    </source>
</evidence>
<feature type="domain" description="VWFA" evidence="4">
    <location>
        <begin position="5"/>
        <end position="189"/>
    </location>
</feature>
<dbReference type="InterPro" id="IPR027040">
    <property type="entry name" value="PSMD4"/>
</dbReference>
<dbReference type="PANTHER" id="PTHR10223:SF0">
    <property type="entry name" value="26S PROTEASOME NON-ATPASE REGULATORY SUBUNIT 4"/>
    <property type="match status" value="1"/>
</dbReference>
<reference evidence="5 6" key="1">
    <citation type="journal article" date="2020" name="Genomics">
        <title>Complete, high-quality genomes from long-read metagenomic sequencing of two wolf lichen thalli reveals enigmatic genome architecture.</title>
        <authorList>
            <person name="McKenzie S.K."/>
            <person name="Walston R.F."/>
            <person name="Allen J.L."/>
        </authorList>
    </citation>
    <scope>NUCLEOTIDE SEQUENCE [LARGE SCALE GENOMIC DNA]</scope>
    <source>
        <strain evidence="5">WasteWater1</strain>
    </source>
</reference>
<feature type="compositionally biased region" description="Basic and acidic residues" evidence="3">
    <location>
        <begin position="235"/>
        <end position="256"/>
    </location>
</feature>